<reference evidence="1 2" key="1">
    <citation type="journal article" date="2014" name="PLoS ONE">
        <title>Rumen cellulosomics: divergent fiber-degrading strategies revealed by comparative genome-wide analysis of six ruminococcal strains.</title>
        <authorList>
            <person name="Dassa B."/>
            <person name="Borovok I."/>
            <person name="Ruimy-Israeli V."/>
            <person name="Lamed R."/>
            <person name="Flint H.J."/>
            <person name="Duncan S.H."/>
            <person name="Henrissat B."/>
            <person name="Coutinho P."/>
            <person name="Morrison M."/>
            <person name="Mosoni P."/>
            <person name="Yeoman C.J."/>
            <person name="White B.A."/>
            <person name="Bayer E.A."/>
        </authorList>
    </citation>
    <scope>NUCLEOTIDE SEQUENCE [LARGE SCALE GENOMIC DNA]</scope>
    <source>
        <strain evidence="1 2">007c</strain>
    </source>
</reference>
<comment type="caution">
    <text evidence="1">The sequence shown here is derived from an EMBL/GenBank/DDBJ whole genome shotgun (WGS) entry which is preliminary data.</text>
</comment>
<evidence type="ECO:0008006" key="3">
    <source>
        <dbReference type="Google" id="ProtNLM"/>
    </source>
</evidence>
<accession>W7UL33</accession>
<dbReference type="AlphaFoldDB" id="W7UL33"/>
<dbReference type="CDD" id="cd07067">
    <property type="entry name" value="HP_PGM_like"/>
    <property type="match status" value="1"/>
</dbReference>
<protein>
    <recommendedName>
        <fullName evidence="3">Phosphoglycerate mutase</fullName>
    </recommendedName>
</protein>
<proteinExistence type="predicted"/>
<dbReference type="InterPro" id="IPR029033">
    <property type="entry name" value="His_PPase_superfam"/>
</dbReference>
<organism evidence="1 2">
    <name type="scientific">Ruminococcus flavefaciens 007c</name>
    <dbReference type="NCBI Taxonomy" id="1341157"/>
    <lineage>
        <taxon>Bacteria</taxon>
        <taxon>Bacillati</taxon>
        <taxon>Bacillota</taxon>
        <taxon>Clostridia</taxon>
        <taxon>Eubacteriales</taxon>
        <taxon>Oscillospiraceae</taxon>
        <taxon>Ruminococcus</taxon>
    </lineage>
</organism>
<dbReference type="eggNOG" id="COG0406">
    <property type="taxonomic scope" value="Bacteria"/>
</dbReference>
<sequence length="253" mass="28828">MDISYKERQMIMKLLIIRHGDPDYTIDSLTEKGHREAEMLSERIAPMNIAAYYVSPLGRAQATVGYTLRKCGRTAKTLEWLREFDKNLIIGPDGQRRIAWDMLPQDWTAVPEYYDRDKWYDVPVMAEADMRNGIAYVQNGLDSLLAEHGYRRNGNCYSAVRPNEDTIALFCHFGVEGVMLGHLLGISPMLLWHGFMAAPTSVTTVCTEERREGTAYFRVTTFGDISHLNANDEPPSFSGRFCETYGNTAQRHD</sequence>
<dbReference type="SUPFAM" id="SSF53254">
    <property type="entry name" value="Phosphoglycerate mutase-like"/>
    <property type="match status" value="1"/>
</dbReference>
<gene>
    <name evidence="1" type="ORF">RF007C_01760</name>
</gene>
<dbReference type="PATRIC" id="fig|1341157.4.peg.877"/>
<evidence type="ECO:0000313" key="1">
    <source>
        <dbReference type="EMBL" id="EWM54498.1"/>
    </source>
</evidence>
<evidence type="ECO:0000313" key="2">
    <source>
        <dbReference type="Proteomes" id="UP000019365"/>
    </source>
</evidence>
<dbReference type="Gene3D" id="3.40.50.1240">
    <property type="entry name" value="Phosphoglycerate mutase-like"/>
    <property type="match status" value="1"/>
</dbReference>
<dbReference type="Pfam" id="PF00300">
    <property type="entry name" value="His_Phos_1"/>
    <property type="match status" value="1"/>
</dbReference>
<dbReference type="InterPro" id="IPR013078">
    <property type="entry name" value="His_Pase_superF_clade-1"/>
</dbReference>
<name>W7UL33_RUMFL</name>
<dbReference type="Proteomes" id="UP000019365">
    <property type="component" value="Unassembled WGS sequence"/>
</dbReference>
<dbReference type="EMBL" id="ATAX01000015">
    <property type="protein sequence ID" value="EWM54498.1"/>
    <property type="molecule type" value="Genomic_DNA"/>
</dbReference>
<dbReference type="SMART" id="SM00855">
    <property type="entry name" value="PGAM"/>
    <property type="match status" value="1"/>
</dbReference>
<keyword evidence="2" id="KW-1185">Reference proteome</keyword>